<dbReference type="Proteomes" id="UP000639775">
    <property type="component" value="Unassembled WGS sequence"/>
</dbReference>
<gene>
    <name evidence="17" type="primary">ribD</name>
    <name evidence="17" type="ORF">HAT86_11135</name>
</gene>
<evidence type="ECO:0000256" key="9">
    <source>
        <dbReference type="ARBA" id="ARBA00022857"/>
    </source>
</evidence>
<name>A0A967BHE0_9RHOB</name>
<keyword evidence="6 12" id="KW-0686">Riboflavin biosynthesis</keyword>
<keyword evidence="9 12" id="KW-0521">NADP</keyword>
<organism evidence="17 18">
    <name type="scientific">Roseovarius gahaiensis</name>
    <dbReference type="NCBI Taxonomy" id="2716691"/>
    <lineage>
        <taxon>Bacteria</taxon>
        <taxon>Pseudomonadati</taxon>
        <taxon>Pseudomonadota</taxon>
        <taxon>Alphaproteobacteria</taxon>
        <taxon>Rhodobacterales</taxon>
        <taxon>Roseobacteraceae</taxon>
        <taxon>Roseovarius</taxon>
    </lineage>
</organism>
<dbReference type="PROSITE" id="PS51747">
    <property type="entry name" value="CYT_DCMP_DEAMINASES_2"/>
    <property type="match status" value="1"/>
</dbReference>
<dbReference type="RefSeq" id="WP_167197509.1">
    <property type="nucleotide sequence ID" value="NZ_JAAORB010000023.1"/>
</dbReference>
<proteinExistence type="inferred from homology"/>
<evidence type="ECO:0000256" key="6">
    <source>
        <dbReference type="ARBA" id="ARBA00022619"/>
    </source>
</evidence>
<dbReference type="GO" id="GO:0050661">
    <property type="term" value="F:NADP binding"/>
    <property type="evidence" value="ECO:0007669"/>
    <property type="project" value="InterPro"/>
</dbReference>
<dbReference type="InterPro" id="IPR002125">
    <property type="entry name" value="CMP_dCMP_dom"/>
</dbReference>
<dbReference type="GO" id="GO:0008835">
    <property type="term" value="F:diaminohydroxyphosphoribosylaminopyrimidine deaminase activity"/>
    <property type="evidence" value="ECO:0007669"/>
    <property type="project" value="UniProtKB-EC"/>
</dbReference>
<comment type="caution">
    <text evidence="17">The sequence shown here is derived from an EMBL/GenBank/DDBJ whole genome shotgun (WGS) entry which is preliminary data.</text>
</comment>
<dbReference type="Gene3D" id="3.40.140.10">
    <property type="entry name" value="Cytidine Deaminase, domain 2"/>
    <property type="match status" value="1"/>
</dbReference>
<feature type="domain" description="CMP/dCMP-type deaminase" evidence="16">
    <location>
        <begin position="1"/>
        <end position="109"/>
    </location>
</feature>
<dbReference type="NCBIfam" id="TIGR00227">
    <property type="entry name" value="ribD_Cterm"/>
    <property type="match status" value="1"/>
</dbReference>
<dbReference type="NCBIfam" id="TIGR00326">
    <property type="entry name" value="eubact_ribD"/>
    <property type="match status" value="1"/>
</dbReference>
<reference evidence="17" key="1">
    <citation type="submission" date="2020-03" db="EMBL/GenBank/DDBJ databases">
        <title>Roseovarius gahaiensis sp. nov., isolated from Gahai Saline Lake, China.</title>
        <authorList>
            <person name="Sun X."/>
        </authorList>
    </citation>
    <scope>NUCLEOTIDE SEQUENCE</scope>
    <source>
        <strain evidence="17">GH877</strain>
    </source>
</reference>
<comment type="similarity">
    <text evidence="5 12">In the C-terminal section; belongs to the HTP reductase family.</text>
</comment>
<dbReference type="GO" id="GO:0008703">
    <property type="term" value="F:5-amino-6-(5-phosphoribosylamino)uracil reductase activity"/>
    <property type="evidence" value="ECO:0007669"/>
    <property type="project" value="UniProtKB-EC"/>
</dbReference>
<dbReference type="GO" id="GO:0009231">
    <property type="term" value="P:riboflavin biosynthetic process"/>
    <property type="evidence" value="ECO:0007669"/>
    <property type="project" value="UniProtKB-KW"/>
</dbReference>
<dbReference type="PANTHER" id="PTHR38011:SF7">
    <property type="entry name" value="2,5-DIAMINO-6-RIBOSYLAMINO-4(3H)-PYRIMIDINONE 5'-PHOSPHATE REDUCTASE"/>
    <property type="match status" value="1"/>
</dbReference>
<evidence type="ECO:0000256" key="1">
    <source>
        <dbReference type="ARBA" id="ARBA00002151"/>
    </source>
</evidence>
<sequence length="358" mass="37294">MALALALGRRGQGQCWPNPAVGCVIVQQGRIVGRGWTAPGGRPHAEPQALARAGDAARGATAYVSLEPCAHHGKTPPCADALIAAGVARVVAPISDSDPRVSGKGFERLRAAAIEVTTGVCAEQAMTDLGGFLQREVTGRPHLTLKLATSFDGRIATATGHSQWITGPEARHMVHGLRARHDAVMVGAGTARADDPMLTVRGHGPVRQPVRVVVSRRLDVPLMSQLARSARDVPLWLCHGPNPDAALAEAWDGVGAARIACDLVGQQLDIASVLENLGHQGLTRVFCEGGGALAASLLRAGLVDELVGFTAGLAIGAEGLPGVGAMGLDRLQAAHRFRLVESRAVGGDVMHRWKRDGA</sequence>
<feature type="binding site" evidence="14">
    <location>
        <position position="148"/>
    </location>
    <ligand>
        <name>NADP(+)</name>
        <dbReference type="ChEBI" id="CHEBI:58349"/>
    </ligand>
</feature>
<evidence type="ECO:0000256" key="11">
    <source>
        <dbReference type="ARBA" id="ARBA00023268"/>
    </source>
</evidence>
<feature type="binding site" evidence="14">
    <location>
        <begin position="290"/>
        <end position="296"/>
    </location>
    <ligand>
        <name>NADP(+)</name>
        <dbReference type="ChEBI" id="CHEBI:58349"/>
    </ligand>
</feature>
<dbReference type="SUPFAM" id="SSF53597">
    <property type="entry name" value="Dihydrofolate reductase-like"/>
    <property type="match status" value="1"/>
</dbReference>
<dbReference type="EC" id="1.1.1.193" evidence="12"/>
<feature type="binding site" evidence="14">
    <location>
        <position position="190"/>
    </location>
    <ligand>
        <name>NADP(+)</name>
        <dbReference type="ChEBI" id="CHEBI:58349"/>
    </ligand>
</feature>
<feature type="binding site" evidence="14">
    <location>
        <position position="162"/>
    </location>
    <ligand>
        <name>substrate</name>
    </ligand>
</feature>
<dbReference type="EC" id="3.5.4.26" evidence="12"/>
<dbReference type="InterPro" id="IPR050765">
    <property type="entry name" value="Riboflavin_Biosynth_HTPR"/>
</dbReference>
<evidence type="ECO:0000256" key="4">
    <source>
        <dbReference type="ARBA" id="ARBA00005259"/>
    </source>
</evidence>
<dbReference type="PIRSF" id="PIRSF006769">
    <property type="entry name" value="RibD"/>
    <property type="match status" value="1"/>
</dbReference>
<comment type="function">
    <text evidence="1 12">Converts 2,5-diamino-6-(ribosylamino)-4(3h)-pyrimidinone 5'-phosphate into 5-amino-6-(ribosylamino)-2,4(1h,3h)-pyrimidinedione 5'-phosphate.</text>
</comment>
<dbReference type="PROSITE" id="PS00903">
    <property type="entry name" value="CYT_DCMP_DEAMINASES_1"/>
    <property type="match status" value="1"/>
</dbReference>
<dbReference type="SUPFAM" id="SSF53927">
    <property type="entry name" value="Cytidine deaminase-like"/>
    <property type="match status" value="1"/>
</dbReference>
<accession>A0A967BHE0</accession>
<evidence type="ECO:0000256" key="3">
    <source>
        <dbReference type="ARBA" id="ARBA00004910"/>
    </source>
</evidence>
<feature type="binding site" evidence="14">
    <location>
        <position position="194"/>
    </location>
    <ligand>
        <name>NADP(+)</name>
        <dbReference type="ChEBI" id="CHEBI:58349"/>
    </ligand>
</feature>
<evidence type="ECO:0000256" key="13">
    <source>
        <dbReference type="PIRSR" id="PIRSR006769-1"/>
    </source>
</evidence>
<keyword evidence="18" id="KW-1185">Reference proteome</keyword>
<dbReference type="InterPro" id="IPR002734">
    <property type="entry name" value="RibDG_C"/>
</dbReference>
<feature type="binding site" evidence="14">
    <location>
        <position position="201"/>
    </location>
    <ligand>
        <name>substrate</name>
    </ligand>
</feature>
<keyword evidence="11" id="KW-0511">Multifunctional enzyme</keyword>
<dbReference type="PANTHER" id="PTHR38011">
    <property type="entry name" value="DIHYDROFOLATE REDUCTASE FAMILY PROTEIN (AFU_ORTHOLOGUE AFUA_8G06820)"/>
    <property type="match status" value="1"/>
</dbReference>
<keyword evidence="10 12" id="KW-0560">Oxidoreductase</keyword>
<evidence type="ECO:0000313" key="18">
    <source>
        <dbReference type="Proteomes" id="UP000639775"/>
    </source>
</evidence>
<feature type="active site" description="Proton donor" evidence="13">
    <location>
        <position position="46"/>
    </location>
</feature>
<dbReference type="InterPro" id="IPR004794">
    <property type="entry name" value="Eubact_RibD"/>
</dbReference>
<evidence type="ECO:0000256" key="5">
    <source>
        <dbReference type="ARBA" id="ARBA00007417"/>
    </source>
</evidence>
<keyword evidence="12 17" id="KW-0378">Hydrolase</keyword>
<keyword evidence="7 12" id="KW-0479">Metal-binding</keyword>
<dbReference type="GO" id="GO:0008270">
    <property type="term" value="F:zinc ion binding"/>
    <property type="evidence" value="ECO:0007669"/>
    <property type="project" value="InterPro"/>
</dbReference>
<evidence type="ECO:0000256" key="12">
    <source>
        <dbReference type="PIRNR" id="PIRNR006769"/>
    </source>
</evidence>
<dbReference type="EMBL" id="JAAORB010000023">
    <property type="protein sequence ID" value="NHQ75013.1"/>
    <property type="molecule type" value="Genomic_DNA"/>
</dbReference>
<dbReference type="InterPro" id="IPR016193">
    <property type="entry name" value="Cytidine_deaminase-like"/>
</dbReference>
<keyword evidence="8 12" id="KW-0862">Zinc</keyword>
<dbReference type="AlphaFoldDB" id="A0A967BHE0"/>
<protein>
    <recommendedName>
        <fullName evidence="12">Riboflavin biosynthesis protein RibD</fullName>
    </recommendedName>
    <domain>
        <recommendedName>
            <fullName evidence="12">Diaminohydroxyphosphoribosylaminopyrimidine deaminase</fullName>
            <shortName evidence="12">DRAP deaminase</shortName>
            <ecNumber evidence="12">3.5.4.26</ecNumber>
        </recommendedName>
        <alternativeName>
            <fullName evidence="12">Riboflavin-specific deaminase</fullName>
        </alternativeName>
    </domain>
    <domain>
        <recommendedName>
            <fullName evidence="12">5-amino-6-(5-phosphoribosylamino)uracil reductase</fullName>
            <ecNumber evidence="12">1.1.1.193</ecNumber>
        </recommendedName>
        <alternativeName>
            <fullName evidence="12">HTP reductase</fullName>
        </alternativeName>
    </domain>
</protein>
<evidence type="ECO:0000259" key="16">
    <source>
        <dbReference type="PROSITE" id="PS51747"/>
    </source>
</evidence>
<feature type="binding site" evidence="14">
    <location>
        <position position="178"/>
    </location>
    <ligand>
        <name>substrate</name>
    </ligand>
</feature>
<dbReference type="Gene3D" id="3.40.430.10">
    <property type="entry name" value="Dihydrofolate Reductase, subunit A"/>
    <property type="match status" value="1"/>
</dbReference>
<feature type="binding site" evidence="15">
    <location>
        <position position="78"/>
    </location>
    <ligand>
        <name>Zn(2+)</name>
        <dbReference type="ChEBI" id="CHEBI:29105"/>
        <note>catalytic</note>
    </ligand>
</feature>
<feature type="binding site" evidence="14">
    <location>
        <position position="288"/>
    </location>
    <ligand>
        <name>substrate</name>
    </ligand>
</feature>
<feature type="binding site" evidence="15">
    <location>
        <position position="69"/>
    </location>
    <ligand>
        <name>Zn(2+)</name>
        <dbReference type="ChEBI" id="CHEBI:29105"/>
        <note>catalytic</note>
    </ligand>
</feature>
<feature type="binding site" evidence="14">
    <location>
        <position position="164"/>
    </location>
    <ligand>
        <name>NADP(+)</name>
        <dbReference type="ChEBI" id="CHEBI:58349"/>
    </ligand>
</feature>
<evidence type="ECO:0000256" key="14">
    <source>
        <dbReference type="PIRSR" id="PIRSR006769-2"/>
    </source>
</evidence>
<evidence type="ECO:0000256" key="7">
    <source>
        <dbReference type="ARBA" id="ARBA00022723"/>
    </source>
</evidence>
<evidence type="ECO:0000256" key="2">
    <source>
        <dbReference type="ARBA" id="ARBA00004882"/>
    </source>
</evidence>
<comment type="pathway">
    <text evidence="2 12">Cofactor biosynthesis; riboflavin biosynthesis; 5-amino-6-(D-ribitylamino)uracil from GTP: step 2/4.</text>
</comment>
<comment type="catalytic activity">
    <reaction evidence="12">
        <text>5-amino-6-(5-phospho-D-ribitylamino)uracil + NADP(+) = 5-amino-6-(5-phospho-D-ribosylamino)uracil + NADPH + H(+)</text>
        <dbReference type="Rhea" id="RHEA:17845"/>
        <dbReference type="ChEBI" id="CHEBI:15378"/>
        <dbReference type="ChEBI" id="CHEBI:57783"/>
        <dbReference type="ChEBI" id="CHEBI:58349"/>
        <dbReference type="ChEBI" id="CHEBI:58421"/>
        <dbReference type="ChEBI" id="CHEBI:58453"/>
        <dbReference type="EC" id="1.1.1.193"/>
    </reaction>
</comment>
<evidence type="ECO:0000256" key="15">
    <source>
        <dbReference type="PIRSR" id="PIRSR006769-3"/>
    </source>
</evidence>
<feature type="binding site" evidence="14">
    <location>
        <position position="198"/>
    </location>
    <ligand>
        <name>substrate</name>
    </ligand>
</feature>
<dbReference type="InterPro" id="IPR016192">
    <property type="entry name" value="APOBEC/CMP_deaminase_Zn-bd"/>
</dbReference>
<evidence type="ECO:0000256" key="8">
    <source>
        <dbReference type="ARBA" id="ARBA00022833"/>
    </source>
</evidence>
<feature type="binding site" evidence="15">
    <location>
        <position position="44"/>
    </location>
    <ligand>
        <name>Zn(2+)</name>
        <dbReference type="ChEBI" id="CHEBI:29105"/>
        <note>catalytic</note>
    </ligand>
</feature>
<evidence type="ECO:0000313" key="17">
    <source>
        <dbReference type="EMBL" id="NHQ75013.1"/>
    </source>
</evidence>
<dbReference type="CDD" id="cd01284">
    <property type="entry name" value="Riboflavin_deaminase-reductase"/>
    <property type="match status" value="1"/>
</dbReference>
<dbReference type="InterPro" id="IPR011549">
    <property type="entry name" value="RibD_C"/>
</dbReference>
<comment type="catalytic activity">
    <reaction evidence="12">
        <text>2,5-diamino-6-hydroxy-4-(5-phosphoribosylamino)-pyrimidine + H2O + H(+) = 5-amino-6-(5-phospho-D-ribosylamino)uracil + NH4(+)</text>
        <dbReference type="Rhea" id="RHEA:21868"/>
        <dbReference type="ChEBI" id="CHEBI:15377"/>
        <dbReference type="ChEBI" id="CHEBI:15378"/>
        <dbReference type="ChEBI" id="CHEBI:28938"/>
        <dbReference type="ChEBI" id="CHEBI:58453"/>
        <dbReference type="ChEBI" id="CHEBI:58614"/>
        <dbReference type="EC" id="3.5.4.26"/>
    </reaction>
</comment>
<comment type="cofactor">
    <cofactor evidence="12 15">
        <name>Zn(2+)</name>
        <dbReference type="ChEBI" id="CHEBI:29105"/>
    </cofactor>
    <text evidence="12 15">Binds 1 zinc ion.</text>
</comment>
<dbReference type="InterPro" id="IPR024072">
    <property type="entry name" value="DHFR-like_dom_sf"/>
</dbReference>
<dbReference type="Pfam" id="PF00383">
    <property type="entry name" value="dCMP_cyt_deam_1"/>
    <property type="match status" value="1"/>
</dbReference>
<comment type="similarity">
    <text evidence="4 12">In the N-terminal section; belongs to the cytidine and deoxycytidylate deaminase family.</text>
</comment>
<evidence type="ECO:0000256" key="10">
    <source>
        <dbReference type="ARBA" id="ARBA00023002"/>
    </source>
</evidence>
<dbReference type="Pfam" id="PF01872">
    <property type="entry name" value="RibD_C"/>
    <property type="match status" value="1"/>
</dbReference>
<comment type="pathway">
    <text evidence="3 12">Cofactor biosynthesis; riboflavin biosynthesis; 5-amino-6-(D-ribitylamino)uracil from GTP: step 3/4.</text>
</comment>